<comment type="similarity">
    <text evidence="2 5">Belongs to the acyl-CoA dehydrogenase family.</text>
</comment>
<dbReference type="SUPFAM" id="SSF56645">
    <property type="entry name" value="Acyl-CoA dehydrogenase NM domain-like"/>
    <property type="match status" value="1"/>
</dbReference>
<dbReference type="PATRIC" id="fig|518642.7.peg.520"/>
<evidence type="ECO:0000313" key="9">
    <source>
        <dbReference type="Proteomes" id="UP000175971"/>
    </source>
</evidence>
<feature type="domain" description="Acyl-CoA dehydrogenase/oxidase C-terminal" evidence="6">
    <location>
        <begin position="240"/>
        <end position="378"/>
    </location>
</feature>
<dbReference type="Pfam" id="PF00441">
    <property type="entry name" value="Acyl-CoA_dh_1"/>
    <property type="match status" value="1"/>
</dbReference>
<dbReference type="InterPro" id="IPR037069">
    <property type="entry name" value="AcylCoA_DH/ox_N_sf"/>
</dbReference>
<dbReference type="OrthoDB" id="3458133at2"/>
<keyword evidence="9" id="KW-1185">Reference proteome</keyword>
<evidence type="ECO:0000259" key="7">
    <source>
        <dbReference type="Pfam" id="PF02770"/>
    </source>
</evidence>
<evidence type="ECO:0000256" key="4">
    <source>
        <dbReference type="ARBA" id="ARBA00022827"/>
    </source>
</evidence>
<dbReference type="Gene3D" id="1.20.140.10">
    <property type="entry name" value="Butyryl-CoA Dehydrogenase, subunit A, domain 3"/>
    <property type="match status" value="1"/>
</dbReference>
<evidence type="ECO:0000256" key="3">
    <source>
        <dbReference type="ARBA" id="ARBA00022630"/>
    </source>
</evidence>
<evidence type="ECO:0000259" key="6">
    <source>
        <dbReference type="Pfam" id="PF00441"/>
    </source>
</evidence>
<name>A0A1E7LS50_9ACTN</name>
<dbReference type="GO" id="GO:0050660">
    <property type="term" value="F:flavin adenine dinucleotide binding"/>
    <property type="evidence" value="ECO:0007669"/>
    <property type="project" value="InterPro"/>
</dbReference>
<dbReference type="InterPro" id="IPR009075">
    <property type="entry name" value="AcylCo_DH/oxidase_C"/>
</dbReference>
<dbReference type="Gene3D" id="2.40.110.10">
    <property type="entry name" value="Butyryl-CoA Dehydrogenase, subunit A, domain 2"/>
    <property type="match status" value="1"/>
</dbReference>
<gene>
    <name evidence="8" type="ORF">AN221_18755</name>
</gene>
<dbReference type="RefSeq" id="WP_070201980.1">
    <property type="nucleotide sequence ID" value="NZ_LJGZ01000088.1"/>
</dbReference>
<sequence length="387" mass="42008">MTLLDERLRTLQHTAREWAEQLRPLALALEEDPDRVRDHLDLPLFSYLSRTPVPRAYQPDPITVDGLAYYGTGGLERVVFCEEIAAVDAGMLLAAPGPSLSGVLVSLLGDEEQQSWFYGRLMERTSWTFLALTEPERGSDAASLTTSLTSREKDGPLLLNGAKRFIGNAARSDVGVVFARTRPGPLGVVAALVETGGPGFEAVPFETVGLRGNQICEVRLTDVEVPAERVLGRHLSATRRGLMGAVQGFNRLRPGVAALALGIARGAYEYVVAHRRTLRADEAAGLERMALRIEGVRRLVYRAGAAVDRDDPGLGALASAAKARAAQLAEEVTLEALDYFGPGARLDHPLLDKFARDARGVEFMEGTRNIQRLNVFQGLSQGKIDRG</sequence>
<reference evidence="8 9" key="1">
    <citation type="journal article" date="2016" name="Front. Microbiol.">
        <title>Comparative Genomics Analysis of Streptomyces Species Reveals Their Adaptation to the Marine Environment and Their Diversity at the Genomic Level.</title>
        <authorList>
            <person name="Tian X."/>
            <person name="Zhang Z."/>
            <person name="Yang T."/>
            <person name="Chen M."/>
            <person name="Li J."/>
            <person name="Chen F."/>
            <person name="Yang J."/>
            <person name="Li W."/>
            <person name="Zhang B."/>
            <person name="Zhang Z."/>
            <person name="Wu J."/>
            <person name="Zhang C."/>
            <person name="Long L."/>
            <person name="Xiao J."/>
        </authorList>
    </citation>
    <scope>NUCLEOTIDE SEQUENCE [LARGE SCALE GENOMIC DNA]</scope>
    <source>
        <strain evidence="8 9">SCSIO M10372</strain>
    </source>
</reference>
<comment type="caution">
    <text evidence="8">The sequence shown here is derived from an EMBL/GenBank/DDBJ whole genome shotgun (WGS) entry which is preliminary data.</text>
</comment>
<dbReference type="Pfam" id="PF02770">
    <property type="entry name" value="Acyl-CoA_dh_M"/>
    <property type="match status" value="1"/>
</dbReference>
<dbReference type="Proteomes" id="UP000175971">
    <property type="component" value="Unassembled WGS sequence"/>
</dbReference>
<evidence type="ECO:0000256" key="2">
    <source>
        <dbReference type="ARBA" id="ARBA00009347"/>
    </source>
</evidence>
<dbReference type="InterPro" id="IPR009100">
    <property type="entry name" value="AcylCoA_DH/oxidase_NM_dom_sf"/>
</dbReference>
<dbReference type="PANTHER" id="PTHR43884:SF12">
    <property type="entry name" value="ISOVALERYL-COA DEHYDROGENASE, MITOCHONDRIAL-RELATED"/>
    <property type="match status" value="1"/>
</dbReference>
<protein>
    <submittedName>
        <fullName evidence="8">Acyl-CoA dehydrogenase</fullName>
    </submittedName>
</protein>
<keyword evidence="4 5" id="KW-0274">FAD</keyword>
<accession>A0A1E7LS50</accession>
<feature type="domain" description="Acyl-CoA oxidase/dehydrogenase middle" evidence="7">
    <location>
        <begin position="130"/>
        <end position="223"/>
    </location>
</feature>
<proteinExistence type="inferred from homology"/>
<organism evidence="8 9">
    <name type="scientific">Streptomyces nanshensis</name>
    <dbReference type="NCBI Taxonomy" id="518642"/>
    <lineage>
        <taxon>Bacteria</taxon>
        <taxon>Bacillati</taxon>
        <taxon>Actinomycetota</taxon>
        <taxon>Actinomycetes</taxon>
        <taxon>Kitasatosporales</taxon>
        <taxon>Streptomycetaceae</taxon>
        <taxon>Streptomyces</taxon>
    </lineage>
</organism>
<dbReference type="SUPFAM" id="SSF47203">
    <property type="entry name" value="Acyl-CoA dehydrogenase C-terminal domain-like"/>
    <property type="match status" value="1"/>
</dbReference>
<dbReference type="EMBL" id="LJGZ01000088">
    <property type="protein sequence ID" value="OEV18988.1"/>
    <property type="molecule type" value="Genomic_DNA"/>
</dbReference>
<dbReference type="PANTHER" id="PTHR43884">
    <property type="entry name" value="ACYL-COA DEHYDROGENASE"/>
    <property type="match status" value="1"/>
</dbReference>
<evidence type="ECO:0000313" key="8">
    <source>
        <dbReference type="EMBL" id="OEV18988.1"/>
    </source>
</evidence>
<keyword evidence="5" id="KW-0560">Oxidoreductase</keyword>
<dbReference type="InterPro" id="IPR036250">
    <property type="entry name" value="AcylCo_DH-like_C"/>
</dbReference>
<evidence type="ECO:0000256" key="5">
    <source>
        <dbReference type="RuleBase" id="RU362125"/>
    </source>
</evidence>
<dbReference type="InterPro" id="IPR046373">
    <property type="entry name" value="Acyl-CoA_Oxase/DH_mid-dom_sf"/>
</dbReference>
<comment type="cofactor">
    <cofactor evidence="1 5">
        <name>FAD</name>
        <dbReference type="ChEBI" id="CHEBI:57692"/>
    </cofactor>
</comment>
<evidence type="ECO:0000256" key="1">
    <source>
        <dbReference type="ARBA" id="ARBA00001974"/>
    </source>
</evidence>
<keyword evidence="3 5" id="KW-0285">Flavoprotein</keyword>
<dbReference type="Gene3D" id="1.10.540.10">
    <property type="entry name" value="Acyl-CoA dehydrogenase/oxidase, N-terminal domain"/>
    <property type="match status" value="1"/>
</dbReference>
<dbReference type="InterPro" id="IPR006091">
    <property type="entry name" value="Acyl-CoA_Oxase/DH_mid-dom"/>
</dbReference>
<dbReference type="GO" id="GO:0003995">
    <property type="term" value="F:acyl-CoA dehydrogenase activity"/>
    <property type="evidence" value="ECO:0007669"/>
    <property type="project" value="TreeGrafter"/>
</dbReference>
<dbReference type="AlphaFoldDB" id="A0A1E7LS50"/>